<evidence type="ECO:0000256" key="1">
    <source>
        <dbReference type="ARBA" id="ARBA00022679"/>
    </source>
</evidence>
<keyword evidence="1" id="KW-0808">Transferase</keyword>
<dbReference type="PROSITE" id="PS51186">
    <property type="entry name" value="GNAT"/>
    <property type="match status" value="1"/>
</dbReference>
<dbReference type="InterPro" id="IPR000182">
    <property type="entry name" value="GNAT_dom"/>
</dbReference>
<dbReference type="GO" id="GO:0016747">
    <property type="term" value="F:acyltransferase activity, transferring groups other than amino-acyl groups"/>
    <property type="evidence" value="ECO:0007669"/>
    <property type="project" value="InterPro"/>
</dbReference>
<dbReference type="CDD" id="cd04301">
    <property type="entry name" value="NAT_SF"/>
    <property type="match status" value="1"/>
</dbReference>
<reference evidence="6" key="2">
    <citation type="submission" date="2019-07" db="EMBL/GenBank/DDBJ databases">
        <authorList>
            <person name="Whitman W."/>
            <person name="Huntemann M."/>
            <person name="Clum A."/>
            <person name="Pillay M."/>
            <person name="Palaniappan K."/>
            <person name="Varghese N."/>
            <person name="Mikhailova N."/>
            <person name="Stamatis D."/>
            <person name="Reddy T."/>
            <person name="Daum C."/>
            <person name="Shapiro N."/>
            <person name="Ivanova N."/>
            <person name="Kyrpides N."/>
            <person name="Woyke T."/>
        </authorList>
    </citation>
    <scope>NUCLEOTIDE SEQUENCE</scope>
    <source>
        <strain evidence="6">CGMCC 1.10685</strain>
    </source>
</reference>
<evidence type="ECO:0000256" key="2">
    <source>
        <dbReference type="ARBA" id="ARBA00023315"/>
    </source>
</evidence>
<accession>A0A562PPY3</accession>
<dbReference type="Proteomes" id="UP000437862">
    <property type="component" value="Chromosome"/>
</dbReference>
<dbReference type="EMBL" id="CP046904">
    <property type="protein sequence ID" value="QGZ37715.1"/>
    <property type="molecule type" value="Genomic_DNA"/>
</dbReference>
<organism evidence="6 7">
    <name type="scientific">Pseudoduganella flava</name>
    <dbReference type="NCBI Taxonomy" id="871742"/>
    <lineage>
        <taxon>Bacteria</taxon>
        <taxon>Pseudomonadati</taxon>
        <taxon>Pseudomonadota</taxon>
        <taxon>Betaproteobacteria</taxon>
        <taxon>Burkholderiales</taxon>
        <taxon>Oxalobacteraceae</taxon>
        <taxon>Telluria group</taxon>
        <taxon>Pseudoduganella</taxon>
    </lineage>
</organism>
<keyword evidence="6" id="KW-0689">Ribosomal protein</keyword>
<evidence type="ECO:0000313" key="6">
    <source>
        <dbReference type="EMBL" id="TWI46515.1"/>
    </source>
</evidence>
<sequence>MDTITIRPFAADEWRTWRALRLAALADTPDAFAVTLAQAQARSDDTWASLLAQACSAPADLPLVALVDGEPCGLTWANHESGTVWLYQVWVAPERRGRGVAQALLRYAIGWARERGAAEVRLDVTASLAPAYGLYKGMGFEEDGAPVPMENRSGLREQPMRLPLG</sequence>
<protein>
    <submittedName>
        <fullName evidence="5">GNAT family N-acetyltransferase</fullName>
    </submittedName>
    <submittedName>
        <fullName evidence="6">Ribosomal protein S18 acetylase RimI-like enzyme</fullName>
    </submittedName>
</protein>
<evidence type="ECO:0000256" key="3">
    <source>
        <dbReference type="SAM" id="MobiDB-lite"/>
    </source>
</evidence>
<evidence type="ECO:0000259" key="4">
    <source>
        <dbReference type="PROSITE" id="PS51186"/>
    </source>
</evidence>
<name>A0A562PPY3_9BURK</name>
<evidence type="ECO:0000313" key="7">
    <source>
        <dbReference type="Proteomes" id="UP000315112"/>
    </source>
</evidence>
<keyword evidence="8" id="KW-1185">Reference proteome</keyword>
<dbReference type="PANTHER" id="PTHR43877">
    <property type="entry name" value="AMINOALKYLPHOSPHONATE N-ACETYLTRANSFERASE-RELATED-RELATED"/>
    <property type="match status" value="1"/>
</dbReference>
<feature type="region of interest" description="Disordered" evidence="3">
    <location>
        <begin position="145"/>
        <end position="165"/>
    </location>
</feature>
<dbReference type="InterPro" id="IPR016181">
    <property type="entry name" value="Acyl_CoA_acyltransferase"/>
</dbReference>
<dbReference type="GO" id="GO:0005840">
    <property type="term" value="C:ribosome"/>
    <property type="evidence" value="ECO:0007669"/>
    <property type="project" value="UniProtKB-KW"/>
</dbReference>
<dbReference type="Pfam" id="PF00583">
    <property type="entry name" value="Acetyltransf_1"/>
    <property type="match status" value="1"/>
</dbReference>
<dbReference type="InterPro" id="IPR050832">
    <property type="entry name" value="Bact_Acetyltransf"/>
</dbReference>
<keyword evidence="6" id="KW-0687">Ribonucleoprotein</keyword>
<dbReference type="PANTHER" id="PTHR43877:SF2">
    <property type="entry name" value="AMINOALKYLPHOSPHONATE N-ACETYLTRANSFERASE-RELATED"/>
    <property type="match status" value="1"/>
</dbReference>
<dbReference type="EMBL" id="VLKW01000005">
    <property type="protein sequence ID" value="TWI46515.1"/>
    <property type="molecule type" value="Genomic_DNA"/>
</dbReference>
<dbReference type="Gene3D" id="3.40.630.30">
    <property type="match status" value="1"/>
</dbReference>
<keyword evidence="2" id="KW-0012">Acyltransferase</keyword>
<dbReference type="SUPFAM" id="SSF55729">
    <property type="entry name" value="Acyl-CoA N-acyltransferases (Nat)"/>
    <property type="match status" value="1"/>
</dbReference>
<dbReference type="OrthoDB" id="9796129at2"/>
<evidence type="ECO:0000313" key="5">
    <source>
        <dbReference type="EMBL" id="QGZ37715.1"/>
    </source>
</evidence>
<reference evidence="6 7" key="1">
    <citation type="journal article" date="2015" name="Stand. Genomic Sci.">
        <title>Genomic Encyclopedia of Bacterial and Archaeal Type Strains, Phase III: the genomes of soil and plant-associated and newly described type strains.</title>
        <authorList>
            <person name="Whitman W.B."/>
            <person name="Woyke T."/>
            <person name="Klenk H.P."/>
            <person name="Zhou Y."/>
            <person name="Lilburn T.G."/>
            <person name="Beck B.J."/>
            <person name="De Vos P."/>
            <person name="Vandamme P."/>
            <person name="Eisen J.A."/>
            <person name="Garrity G."/>
            <person name="Hugenholtz P."/>
            <person name="Kyrpides N.C."/>
        </authorList>
    </citation>
    <scope>NUCLEOTIDE SEQUENCE [LARGE SCALE GENOMIC DNA]</scope>
    <source>
        <strain evidence="6 7">CGMCC 1.10685</strain>
    </source>
</reference>
<evidence type="ECO:0000313" key="8">
    <source>
        <dbReference type="Proteomes" id="UP000437862"/>
    </source>
</evidence>
<dbReference type="AlphaFoldDB" id="A0A562PPY3"/>
<feature type="domain" description="N-acetyltransferase" evidence="4">
    <location>
        <begin position="4"/>
        <end position="165"/>
    </location>
</feature>
<dbReference type="RefSeq" id="WP_145876042.1">
    <property type="nucleotide sequence ID" value="NZ_CP046904.1"/>
</dbReference>
<reference evidence="5 8" key="3">
    <citation type="submission" date="2019-12" db="EMBL/GenBank/DDBJ databases">
        <title>Draft Genome Sequences of Six Type Strains of the Genus Massilia.</title>
        <authorList>
            <person name="Miess H."/>
            <person name="Frediansyah A."/>
            <person name="Goeker M."/>
            <person name="Gross H."/>
        </authorList>
    </citation>
    <scope>NUCLEOTIDE SEQUENCE [LARGE SCALE GENOMIC DNA]</scope>
    <source>
        <strain evidence="5 8">DSM 26639</strain>
    </source>
</reference>
<dbReference type="Proteomes" id="UP000315112">
    <property type="component" value="Unassembled WGS sequence"/>
</dbReference>
<proteinExistence type="predicted"/>
<gene>
    <name evidence="5" type="ORF">GO485_00665</name>
    <name evidence="6" type="ORF">IP92_02874</name>
</gene>